<dbReference type="AlphaFoldDB" id="A0AAI8DKZ0"/>
<dbReference type="EMBL" id="CP022047">
    <property type="protein sequence ID" value="ASE35699.1"/>
    <property type="molecule type" value="Genomic_DNA"/>
</dbReference>
<reference evidence="2" key="1">
    <citation type="submission" date="2017-06" db="EMBL/GenBank/DDBJ databases">
        <title>FDA dAtabase for Regulatory Grade micrObial Sequences (FDA-ARGOS): Supporting development and validation of Infectious Disease Dx tests.</title>
        <authorList>
            <person name="Goldberg B."/>
            <person name="Campos J."/>
            <person name="Tallon L."/>
            <person name="Sadzewicz L."/>
            <person name="Sengamalay N."/>
            <person name="Ott S."/>
            <person name="Godinez A."/>
            <person name="Nagaraj S."/>
            <person name="Vavikolanu K."/>
            <person name="Nadendla S."/>
            <person name="George J."/>
            <person name="Geyer C."/>
            <person name="Sichtig H."/>
        </authorList>
    </citation>
    <scope>NUCLEOTIDE SEQUENCE [LARGE SCALE GENOMIC DNA]</scope>
    <source>
        <strain evidence="2">FDAARGOS_285</strain>
        <plasmid evidence="2">unnamed1</plasmid>
    </source>
</reference>
<dbReference type="KEGG" id="sscu:CEP64_13855"/>
<sequence length="61" mass="7392">MSNIIEELTEWTVYHLKGFDERLVQNNEPNIMNVNYKIVQIEYFQQKQLTIFDILEGSDWL</sequence>
<proteinExistence type="predicted"/>
<gene>
    <name evidence="1" type="ORF">CEP64_13855</name>
</gene>
<organism evidence="1 2">
    <name type="scientific">Mammaliicoccus sciuri</name>
    <name type="common">Staphylococcus sciuri</name>
    <dbReference type="NCBI Taxonomy" id="1296"/>
    <lineage>
        <taxon>Bacteria</taxon>
        <taxon>Bacillati</taxon>
        <taxon>Bacillota</taxon>
        <taxon>Bacilli</taxon>
        <taxon>Bacillales</taxon>
        <taxon>Staphylococcaceae</taxon>
        <taxon>Mammaliicoccus</taxon>
    </lineage>
</organism>
<geneLocation type="plasmid" evidence="1 2">
    <name>unnamed1</name>
</geneLocation>
<keyword evidence="1" id="KW-0614">Plasmid</keyword>
<evidence type="ECO:0000313" key="2">
    <source>
        <dbReference type="Proteomes" id="UP000197058"/>
    </source>
</evidence>
<name>A0AAI8DKZ0_MAMSC</name>
<dbReference type="Proteomes" id="UP000197058">
    <property type="component" value="Plasmid unnamed1"/>
</dbReference>
<dbReference type="RefSeq" id="WP_088592791.1">
    <property type="nucleotide sequence ID" value="NZ_CP022047.2"/>
</dbReference>
<evidence type="ECO:0000313" key="1">
    <source>
        <dbReference type="EMBL" id="ASE35699.1"/>
    </source>
</evidence>
<protein>
    <submittedName>
        <fullName evidence="1">Uncharacterized protein</fullName>
    </submittedName>
</protein>
<accession>A0AAI8DKZ0</accession>